<evidence type="ECO:0000259" key="1">
    <source>
        <dbReference type="Pfam" id="PF12776"/>
    </source>
</evidence>
<dbReference type="PANTHER" id="PTHR46250">
    <property type="entry name" value="MYB/SANT-LIKE DNA-BINDING DOMAIN PROTEIN-RELATED"/>
    <property type="match status" value="1"/>
</dbReference>
<dbReference type="PANTHER" id="PTHR46250:SF15">
    <property type="entry name" value="OS01G0523800 PROTEIN"/>
    <property type="match status" value="1"/>
</dbReference>
<dbReference type="EMBL" id="JAJSOW010000001">
    <property type="protein sequence ID" value="KAI9200286.1"/>
    <property type="molecule type" value="Genomic_DNA"/>
</dbReference>
<name>A0AAD5JGV2_ACENE</name>
<dbReference type="AlphaFoldDB" id="A0AAD5JGV2"/>
<protein>
    <recommendedName>
        <fullName evidence="1">Myb/SANT-like domain-containing protein</fullName>
    </recommendedName>
</protein>
<feature type="domain" description="Myb/SANT-like" evidence="1">
    <location>
        <begin position="21"/>
        <end position="118"/>
    </location>
</feature>
<dbReference type="Pfam" id="PF12776">
    <property type="entry name" value="Myb_DNA-bind_3"/>
    <property type="match status" value="1"/>
</dbReference>
<proteinExistence type="predicted"/>
<keyword evidence="3" id="KW-1185">Reference proteome</keyword>
<dbReference type="InterPro" id="IPR024752">
    <property type="entry name" value="Myb/SANT-like_dom"/>
</dbReference>
<reference evidence="2" key="1">
    <citation type="journal article" date="2022" name="Plant J.">
        <title>Strategies of tolerance reflected in two North American maple genomes.</title>
        <authorList>
            <person name="McEvoy S.L."/>
            <person name="Sezen U.U."/>
            <person name="Trouern-Trend A."/>
            <person name="McMahon S.M."/>
            <person name="Schaberg P.G."/>
            <person name="Yang J."/>
            <person name="Wegrzyn J.L."/>
            <person name="Swenson N.G."/>
        </authorList>
    </citation>
    <scope>NUCLEOTIDE SEQUENCE</scope>
    <source>
        <strain evidence="2">91603</strain>
    </source>
</reference>
<dbReference type="Proteomes" id="UP001064489">
    <property type="component" value="Chromosome 9"/>
</dbReference>
<reference evidence="2" key="2">
    <citation type="submission" date="2023-02" db="EMBL/GenBank/DDBJ databases">
        <authorList>
            <person name="Swenson N.G."/>
            <person name="Wegrzyn J.L."/>
            <person name="Mcevoy S.L."/>
        </authorList>
    </citation>
    <scope>NUCLEOTIDE SEQUENCE</scope>
    <source>
        <strain evidence="2">91603</strain>
        <tissue evidence="2">Leaf</tissue>
    </source>
</reference>
<organism evidence="2 3">
    <name type="scientific">Acer negundo</name>
    <name type="common">Box elder</name>
    <dbReference type="NCBI Taxonomy" id="4023"/>
    <lineage>
        <taxon>Eukaryota</taxon>
        <taxon>Viridiplantae</taxon>
        <taxon>Streptophyta</taxon>
        <taxon>Embryophyta</taxon>
        <taxon>Tracheophyta</taxon>
        <taxon>Spermatophyta</taxon>
        <taxon>Magnoliopsida</taxon>
        <taxon>eudicotyledons</taxon>
        <taxon>Gunneridae</taxon>
        <taxon>Pentapetalae</taxon>
        <taxon>rosids</taxon>
        <taxon>malvids</taxon>
        <taxon>Sapindales</taxon>
        <taxon>Sapindaceae</taxon>
        <taxon>Hippocastanoideae</taxon>
        <taxon>Acereae</taxon>
        <taxon>Acer</taxon>
    </lineage>
</organism>
<gene>
    <name evidence="2" type="ORF">LWI28_005415</name>
</gene>
<evidence type="ECO:0000313" key="2">
    <source>
        <dbReference type="EMBL" id="KAI9200286.1"/>
    </source>
</evidence>
<sequence length="133" mass="15102">MDVGGISQANEQERRGVRCVWTKEEEDVLLSILDEIVISGGRADCGSFKSGTVKNIETRMAFAIPNCGLKAIPHIESKLKFWKKQHRVVYDMLNTSGFGWNDVRKCIEVDSDEAWKSYVQKDSEASIFHFMRG</sequence>
<comment type="caution">
    <text evidence="2">The sequence shown here is derived from an EMBL/GenBank/DDBJ whole genome shotgun (WGS) entry which is preliminary data.</text>
</comment>
<evidence type="ECO:0000313" key="3">
    <source>
        <dbReference type="Proteomes" id="UP001064489"/>
    </source>
</evidence>
<accession>A0AAD5JGV2</accession>